<dbReference type="OrthoDB" id="9814777at2"/>
<dbReference type="PANTHER" id="PTHR40470">
    <property type="entry name" value="PHYTANOYL-COA DIOXYGENASE FAMILY PROTEIN (AFU_ORTHOLOGUE AFUA_2G15850)"/>
    <property type="match status" value="1"/>
</dbReference>
<dbReference type="Gene3D" id="2.60.120.620">
    <property type="entry name" value="q2cbj1_9rhob like domain"/>
    <property type="match status" value="1"/>
</dbReference>
<dbReference type="AlphaFoldDB" id="A0A3S9A6L4"/>
<sequence length="319" mass="37694">MSSKKSANILDPLYYKSVQRARYKPLINILTKWEWIKLMQLKSAYRQFREEGYIIYPEVFKGKELEQLLVACNSSLEQYTEAWDLEKPNTDFEVMRHLNNPRWHRDNQEYLTTIMEKIADPRCLGPVEQIFAGPSLFRCTSYFINHRFTSHDGGWHRDSQFMCSSDEEERRMLDQIRQSDFNDNAGIQFQIALIDNDDIEYVPYSANRHDSPEEAYIRLADNKSHNQEDGMPNAMRIPLKAGDAVIFNPYGLHRGRYHKDIPRRTLMLTYTRSTSVQFDYFSNQPWCAEPDYLNGLSPRATAYFQQFINAYHGFWESSK</sequence>
<dbReference type="Proteomes" id="UP000272528">
    <property type="component" value="Chromosome"/>
</dbReference>
<dbReference type="PANTHER" id="PTHR40470:SF1">
    <property type="entry name" value="PHYTANOYL-COA DIOXYGENASE FAMILY PROTEIN (AFU_ORTHOLOGUE AFUA_2G15850)"/>
    <property type="match status" value="1"/>
</dbReference>
<dbReference type="KEGG" id="palb:EJC50_17985"/>
<dbReference type="Pfam" id="PF05721">
    <property type="entry name" value="PhyH"/>
    <property type="match status" value="1"/>
</dbReference>
<evidence type="ECO:0000313" key="2">
    <source>
        <dbReference type="Proteomes" id="UP000272528"/>
    </source>
</evidence>
<evidence type="ECO:0008006" key="3">
    <source>
        <dbReference type="Google" id="ProtNLM"/>
    </source>
</evidence>
<dbReference type="EMBL" id="CP034437">
    <property type="protein sequence ID" value="AZN41350.1"/>
    <property type="molecule type" value="Genomic_DNA"/>
</dbReference>
<keyword evidence="2" id="KW-1185">Reference proteome</keyword>
<dbReference type="GO" id="GO:0016706">
    <property type="term" value="F:2-oxoglutarate-dependent dioxygenase activity"/>
    <property type="evidence" value="ECO:0007669"/>
    <property type="project" value="UniProtKB-ARBA"/>
</dbReference>
<dbReference type="SUPFAM" id="SSF51197">
    <property type="entry name" value="Clavaminate synthase-like"/>
    <property type="match status" value="1"/>
</dbReference>
<name>A0A3S9A6L4_9BACL</name>
<proteinExistence type="predicted"/>
<reference evidence="2" key="1">
    <citation type="submission" date="2018-12" db="EMBL/GenBank/DDBJ databases">
        <title>Genome sequence of Peanibacillus sp.</title>
        <authorList>
            <person name="Subramani G."/>
            <person name="Srinivasan S."/>
            <person name="Kim M.K."/>
        </authorList>
    </citation>
    <scope>NUCLEOTIDE SEQUENCE [LARGE SCALE GENOMIC DNA]</scope>
    <source>
        <strain evidence="2">18JY67-1</strain>
    </source>
</reference>
<protein>
    <recommendedName>
        <fullName evidence="3">Phytanoyl-CoA dioxygenase</fullName>
    </recommendedName>
</protein>
<evidence type="ECO:0000313" key="1">
    <source>
        <dbReference type="EMBL" id="AZN41350.1"/>
    </source>
</evidence>
<accession>A0A3S9A6L4</accession>
<dbReference type="InterPro" id="IPR008775">
    <property type="entry name" value="Phytyl_CoA_dOase-like"/>
</dbReference>
<gene>
    <name evidence="1" type="ORF">EJC50_17985</name>
</gene>
<organism evidence="1 2">
    <name type="scientific">Paenibacillus albus</name>
    <dbReference type="NCBI Taxonomy" id="2495582"/>
    <lineage>
        <taxon>Bacteria</taxon>
        <taxon>Bacillati</taxon>
        <taxon>Bacillota</taxon>
        <taxon>Bacilli</taxon>
        <taxon>Bacillales</taxon>
        <taxon>Paenibacillaceae</taxon>
        <taxon>Paenibacillus</taxon>
    </lineage>
</organism>